<keyword evidence="1" id="KW-0472">Membrane</keyword>
<name>A0AAW1NEQ4_SAPOF</name>
<reference evidence="2" key="1">
    <citation type="submission" date="2024-03" db="EMBL/GenBank/DDBJ databases">
        <title>WGS assembly of Saponaria officinalis var. Norfolk2.</title>
        <authorList>
            <person name="Jenkins J."/>
            <person name="Shu S."/>
            <person name="Grimwood J."/>
            <person name="Barry K."/>
            <person name="Goodstein D."/>
            <person name="Schmutz J."/>
            <person name="Leebens-Mack J."/>
            <person name="Osbourn A."/>
        </authorList>
    </citation>
    <scope>NUCLEOTIDE SEQUENCE [LARGE SCALE GENOMIC DNA]</scope>
    <source>
        <strain evidence="2">JIC</strain>
    </source>
</reference>
<keyword evidence="1" id="KW-1133">Transmembrane helix</keyword>
<gene>
    <name evidence="2" type="ORF">RND81_01G163600</name>
</gene>
<dbReference type="AlphaFoldDB" id="A0AAW1NEQ4"/>
<comment type="caution">
    <text evidence="2">The sequence shown here is derived from an EMBL/GenBank/DDBJ whole genome shotgun (WGS) entry which is preliminary data.</text>
</comment>
<organism evidence="2 3">
    <name type="scientific">Saponaria officinalis</name>
    <name type="common">Common soapwort</name>
    <name type="synonym">Lychnis saponaria</name>
    <dbReference type="NCBI Taxonomy" id="3572"/>
    <lineage>
        <taxon>Eukaryota</taxon>
        <taxon>Viridiplantae</taxon>
        <taxon>Streptophyta</taxon>
        <taxon>Embryophyta</taxon>
        <taxon>Tracheophyta</taxon>
        <taxon>Spermatophyta</taxon>
        <taxon>Magnoliopsida</taxon>
        <taxon>eudicotyledons</taxon>
        <taxon>Gunneridae</taxon>
        <taxon>Pentapetalae</taxon>
        <taxon>Caryophyllales</taxon>
        <taxon>Caryophyllaceae</taxon>
        <taxon>Caryophylleae</taxon>
        <taxon>Saponaria</taxon>
    </lineage>
</organism>
<accession>A0AAW1NEQ4</accession>
<dbReference type="EMBL" id="JBDFQZ010000001">
    <property type="protein sequence ID" value="KAK9757448.1"/>
    <property type="molecule type" value="Genomic_DNA"/>
</dbReference>
<keyword evidence="3" id="KW-1185">Reference proteome</keyword>
<dbReference type="Proteomes" id="UP001443914">
    <property type="component" value="Unassembled WGS sequence"/>
</dbReference>
<evidence type="ECO:0000256" key="1">
    <source>
        <dbReference type="SAM" id="Phobius"/>
    </source>
</evidence>
<sequence length="140" mass="15699">MTRKTIAMKTPCKKKAKTTYKQVDDIESNVVVGAKTTKRNVKSKAKKKVTIDERVQQTNKVVVESDERDSEMSGSDDEEFEENVTAAVKIATRIGKTTKGKKQTGKSLGDGTKLLILHMRYFHMLLYISNMFLHGAVIFG</sequence>
<evidence type="ECO:0000313" key="3">
    <source>
        <dbReference type="Proteomes" id="UP001443914"/>
    </source>
</evidence>
<protein>
    <submittedName>
        <fullName evidence="2">Uncharacterized protein</fullName>
    </submittedName>
</protein>
<keyword evidence="1" id="KW-0812">Transmembrane</keyword>
<feature type="transmembrane region" description="Helical" evidence="1">
    <location>
        <begin position="121"/>
        <end position="139"/>
    </location>
</feature>
<evidence type="ECO:0000313" key="2">
    <source>
        <dbReference type="EMBL" id="KAK9757448.1"/>
    </source>
</evidence>
<proteinExistence type="predicted"/>